<accession>A0A6A6GSN0</accession>
<keyword evidence="1" id="KW-0472">Membrane</keyword>
<sequence length="88" mass="9529">QADISLLSLYRLGVFSTILATLSVDNIAPIVIVQLKKLNALFYTSRKFAAKVLNILIRVKSYPLGCLAIIIGWRKGDLALLLAKSAAG</sequence>
<name>A0A6A6GSN0_VIRVR</name>
<evidence type="ECO:0000313" key="2">
    <source>
        <dbReference type="EMBL" id="KAF2228510.1"/>
    </source>
</evidence>
<evidence type="ECO:0000313" key="3">
    <source>
        <dbReference type="Proteomes" id="UP000800092"/>
    </source>
</evidence>
<gene>
    <name evidence="2" type="ORF">EV356DRAFT_457653</name>
</gene>
<reference evidence="2" key="1">
    <citation type="journal article" date="2020" name="Stud. Mycol.">
        <title>101 Dothideomycetes genomes: a test case for predicting lifestyles and emergence of pathogens.</title>
        <authorList>
            <person name="Haridas S."/>
            <person name="Albert R."/>
            <person name="Binder M."/>
            <person name="Bloem J."/>
            <person name="Labutti K."/>
            <person name="Salamov A."/>
            <person name="Andreopoulos B."/>
            <person name="Baker S."/>
            <person name="Barry K."/>
            <person name="Bills G."/>
            <person name="Bluhm B."/>
            <person name="Cannon C."/>
            <person name="Castanera R."/>
            <person name="Culley D."/>
            <person name="Daum C."/>
            <person name="Ezra D."/>
            <person name="Gonzalez J."/>
            <person name="Henrissat B."/>
            <person name="Kuo A."/>
            <person name="Liang C."/>
            <person name="Lipzen A."/>
            <person name="Lutzoni F."/>
            <person name="Magnuson J."/>
            <person name="Mondo S."/>
            <person name="Nolan M."/>
            <person name="Ohm R."/>
            <person name="Pangilinan J."/>
            <person name="Park H.-J."/>
            <person name="Ramirez L."/>
            <person name="Alfaro M."/>
            <person name="Sun H."/>
            <person name="Tritt A."/>
            <person name="Yoshinaga Y."/>
            <person name="Zwiers L.-H."/>
            <person name="Turgeon B."/>
            <person name="Goodwin S."/>
            <person name="Spatafora J."/>
            <person name="Crous P."/>
            <person name="Grigoriev I."/>
        </authorList>
    </citation>
    <scope>NUCLEOTIDE SEQUENCE</scope>
    <source>
        <strain evidence="2">Tuck. ex Michener</strain>
    </source>
</reference>
<feature type="transmembrane region" description="Helical" evidence="1">
    <location>
        <begin position="12"/>
        <end position="35"/>
    </location>
</feature>
<proteinExistence type="predicted"/>
<feature type="transmembrane region" description="Helical" evidence="1">
    <location>
        <begin position="55"/>
        <end position="73"/>
    </location>
</feature>
<keyword evidence="3" id="KW-1185">Reference proteome</keyword>
<feature type="non-terminal residue" evidence="2">
    <location>
        <position position="1"/>
    </location>
</feature>
<protein>
    <submittedName>
        <fullName evidence="2">Uncharacterized protein</fullName>
    </submittedName>
</protein>
<dbReference type="OrthoDB" id="4506430at2759"/>
<evidence type="ECO:0000256" key="1">
    <source>
        <dbReference type="SAM" id="Phobius"/>
    </source>
</evidence>
<organism evidence="2 3">
    <name type="scientific">Viridothelium virens</name>
    <name type="common">Speckled blister lichen</name>
    <name type="synonym">Trypethelium virens</name>
    <dbReference type="NCBI Taxonomy" id="1048519"/>
    <lineage>
        <taxon>Eukaryota</taxon>
        <taxon>Fungi</taxon>
        <taxon>Dikarya</taxon>
        <taxon>Ascomycota</taxon>
        <taxon>Pezizomycotina</taxon>
        <taxon>Dothideomycetes</taxon>
        <taxon>Dothideomycetes incertae sedis</taxon>
        <taxon>Trypetheliales</taxon>
        <taxon>Trypetheliaceae</taxon>
        <taxon>Viridothelium</taxon>
    </lineage>
</organism>
<dbReference type="Proteomes" id="UP000800092">
    <property type="component" value="Unassembled WGS sequence"/>
</dbReference>
<dbReference type="EMBL" id="ML991921">
    <property type="protein sequence ID" value="KAF2228510.1"/>
    <property type="molecule type" value="Genomic_DNA"/>
</dbReference>
<keyword evidence="1" id="KW-0812">Transmembrane</keyword>
<keyword evidence="1" id="KW-1133">Transmembrane helix</keyword>
<dbReference type="AlphaFoldDB" id="A0A6A6GSN0"/>